<dbReference type="HOGENOM" id="CLU_055737_5_1_2"/>
<keyword evidence="5" id="KW-0408">Iron</keyword>
<dbReference type="EMBL" id="BA000011">
    <property type="protein sequence ID" value="BAB60624.1"/>
    <property type="molecule type" value="Genomic_DNA"/>
</dbReference>
<name>Q978D5_THEVO</name>
<dbReference type="GO" id="GO:0046872">
    <property type="term" value="F:metal ion binding"/>
    <property type="evidence" value="ECO:0007669"/>
    <property type="project" value="UniProtKB-KW"/>
</dbReference>
<keyword evidence="3" id="KW-0004">4Fe-4S</keyword>
<organism evidence="8 9">
    <name type="scientific">Thermoplasma volcanium (strain ATCC 51530 / DSM 4299 / JCM 9571 / NBRC 15438 / GSS1)</name>
    <dbReference type="NCBI Taxonomy" id="273116"/>
    <lineage>
        <taxon>Archaea</taxon>
        <taxon>Methanobacteriati</taxon>
        <taxon>Thermoplasmatota</taxon>
        <taxon>Thermoplasmata</taxon>
        <taxon>Thermoplasmatales</taxon>
        <taxon>Thermoplasmataceae</taxon>
        <taxon>Thermoplasma</taxon>
    </lineage>
</organism>
<evidence type="ECO:0000313" key="8">
    <source>
        <dbReference type="EMBL" id="BAB60624.1"/>
    </source>
</evidence>
<reference evidence="8 9" key="1">
    <citation type="journal article" date="1999" name="Proc. Jpn. Acad.">
        <title>Determination of the complete genomic DNA sequence of Thermoplasma volvanium GSS1.</title>
        <authorList>
            <person name="Kawashima T."/>
            <person name="Yamamoto Y."/>
            <person name="Aramaki H."/>
            <person name="Nunoshiba T."/>
            <person name="Kawamoto T."/>
            <person name="Watanabe K."/>
            <person name="Yamazaki M."/>
            <person name="Kanehori K."/>
            <person name="Amano N."/>
            <person name="Ohya Y."/>
            <person name="Makino K."/>
            <person name="Suzuki M."/>
        </authorList>
    </citation>
    <scope>NUCLEOTIDE SEQUENCE [LARGE SCALE GENOMIC DNA]</scope>
    <source>
        <strain evidence="9">ATCC 51530 / DSM 4299 / JCM 9571 / NBRC 15438 / GSS1</strain>
    </source>
</reference>
<proteinExistence type="inferred from homology"/>
<evidence type="ECO:0000256" key="2">
    <source>
        <dbReference type="ARBA" id="ARBA00009173"/>
    </source>
</evidence>
<dbReference type="KEGG" id="tvo:TVG1533303"/>
<protein>
    <submittedName>
        <fullName evidence="8">Formate hydrogenlyase subunit 2</fullName>
    </submittedName>
</protein>
<keyword evidence="4" id="KW-0479">Metal-binding</keyword>
<dbReference type="OrthoDB" id="5740at2157"/>
<dbReference type="RefSeq" id="WP_010917713.1">
    <property type="nucleotide sequence ID" value="NC_002689.2"/>
</dbReference>
<dbReference type="Proteomes" id="UP000001017">
    <property type="component" value="Chromosome"/>
</dbReference>
<dbReference type="GO" id="GO:0051539">
    <property type="term" value="F:4 iron, 4 sulfur cluster binding"/>
    <property type="evidence" value="ECO:0007669"/>
    <property type="project" value="UniProtKB-KW"/>
</dbReference>
<evidence type="ECO:0000256" key="3">
    <source>
        <dbReference type="ARBA" id="ARBA00022485"/>
    </source>
</evidence>
<evidence type="ECO:0000313" key="9">
    <source>
        <dbReference type="Proteomes" id="UP000001017"/>
    </source>
</evidence>
<comment type="cofactor">
    <cofactor evidence="1">
        <name>[4Fe-4S] cluster</name>
        <dbReference type="ChEBI" id="CHEBI:49883"/>
    </cofactor>
</comment>
<comment type="similarity">
    <text evidence="2">Belongs to the complex I 20 kDa subunit family.</text>
</comment>
<dbReference type="eggNOG" id="arCOG01553">
    <property type="taxonomic scope" value="Archaea"/>
</dbReference>
<evidence type="ECO:0000256" key="4">
    <source>
        <dbReference type="ARBA" id="ARBA00022723"/>
    </source>
</evidence>
<reference evidence="8 9" key="2">
    <citation type="journal article" date="2000" name="Proc. Natl. Acad. Sci. U.S.A.">
        <title>Archaeal adaptation to higher temperatures revealed by genomic sequence of Thermoplasma volcanium.</title>
        <authorList>
            <person name="Kawashima T."/>
            <person name="Amano N."/>
            <person name="Koike H."/>
            <person name="Makino S."/>
            <person name="Higuchi S."/>
            <person name="Kawashima-Ohya Y."/>
            <person name="Watanabe K."/>
            <person name="Yamazaki M."/>
            <person name="Kanehori K."/>
            <person name="Kawamoto T."/>
            <person name="Nunoshiba T."/>
            <person name="Yamamoto Y."/>
            <person name="Aramaki H."/>
            <person name="Makino K."/>
            <person name="Suzuki M."/>
        </authorList>
    </citation>
    <scope>NUCLEOTIDE SEQUENCE [LARGE SCALE GENOMIC DNA]</scope>
    <source>
        <strain evidence="9">ATCC 51530 / DSM 4299 / JCM 9571 / NBRC 15438 / GSS1</strain>
    </source>
</reference>
<evidence type="ECO:0000259" key="7">
    <source>
        <dbReference type="Pfam" id="PF01058"/>
    </source>
</evidence>
<dbReference type="STRING" id="273116.gene:9382296"/>
<dbReference type="InterPro" id="IPR052375">
    <property type="entry name" value="Complex_I_20kDa-like"/>
</dbReference>
<sequence length="222" mass="24749">MSSIWFLNGVKKGIKTERYPYAEPVSAPQWPSRLSGHDGGNCPVDAITPDGWVMEKCIFCRRCLPDYKPTGDQRIFTIKKTEDTFRRSFHVFPIDSGACGACNMEFLSIFSPQYDANRLGIFMVNTPRYADALIVMGVMTPGMKEALDRAYEAMPEPKLVIAMGACAVTGGIMGENPLDREKYNVEIAGCPPSPYTLIAALNAAMKDKRKADYFESKRQEVH</sequence>
<dbReference type="PhylomeDB" id="Q978D5"/>
<dbReference type="AlphaFoldDB" id="Q978D5"/>
<dbReference type="PANTHER" id="PTHR42989:SF1">
    <property type="entry name" value="FORMATE HYDROGENLYASE SUBUNIT 7-RELATED"/>
    <property type="match status" value="1"/>
</dbReference>
<dbReference type="SUPFAM" id="SSF56770">
    <property type="entry name" value="HydA/Nqo6-like"/>
    <property type="match status" value="1"/>
</dbReference>
<keyword evidence="9" id="KW-1185">Reference proteome</keyword>
<feature type="domain" description="NADH:ubiquinone oxidoreductase-like 20kDa subunit" evidence="7">
    <location>
        <begin position="99"/>
        <end position="203"/>
    </location>
</feature>
<evidence type="ECO:0000256" key="6">
    <source>
        <dbReference type="ARBA" id="ARBA00023014"/>
    </source>
</evidence>
<accession>Q978D5</accession>
<evidence type="ECO:0000256" key="1">
    <source>
        <dbReference type="ARBA" id="ARBA00001966"/>
    </source>
</evidence>
<evidence type="ECO:0000256" key="5">
    <source>
        <dbReference type="ARBA" id="ARBA00023004"/>
    </source>
</evidence>
<dbReference type="PANTHER" id="PTHR42989">
    <property type="entry name" value="HYDROGENASE-4 COMPONENT I"/>
    <property type="match status" value="1"/>
</dbReference>
<dbReference type="InterPro" id="IPR006137">
    <property type="entry name" value="NADH_UbQ_OxRdtase-like_20kDa"/>
</dbReference>
<gene>
    <name evidence="8" type="ORF">TVG1533303</name>
</gene>
<dbReference type="Pfam" id="PF01058">
    <property type="entry name" value="Oxidored_q6"/>
    <property type="match status" value="1"/>
</dbReference>
<dbReference type="GeneID" id="1442173"/>
<dbReference type="PaxDb" id="273116-14325721"/>
<keyword evidence="6" id="KW-0411">Iron-sulfur</keyword>
<dbReference type="Gene3D" id="3.40.50.12280">
    <property type="match status" value="1"/>
</dbReference>